<protein>
    <submittedName>
        <fullName evidence="1">Succinate dehydrogenase membrane anchor subunit and related proteins</fullName>
    </submittedName>
</protein>
<reference evidence="2" key="1">
    <citation type="journal article" date="2013" name="Genome Announc.">
        <title>Genome sequence of the basidiomycetous yeast Pseudozyma antarctica T-34, a producer of the glycolipid biosurfactants mannosylerythritol lipids.</title>
        <authorList>
            <person name="Morita T."/>
            <person name="Koike H."/>
            <person name="Koyama Y."/>
            <person name="Hagiwara H."/>
            <person name="Ito E."/>
            <person name="Fukuoka T."/>
            <person name="Imura T."/>
            <person name="Machida M."/>
            <person name="Kitamoto D."/>
        </authorList>
    </citation>
    <scope>NUCLEOTIDE SEQUENCE [LARGE SCALE GENOMIC DNA]</scope>
    <source>
        <strain evidence="2">T-34</strain>
    </source>
</reference>
<proteinExistence type="predicted"/>
<gene>
    <name evidence="1" type="ORF">PANT_5d00139</name>
</gene>
<evidence type="ECO:0000313" key="1">
    <source>
        <dbReference type="EMBL" id="GAC71939.1"/>
    </source>
</evidence>
<name>M9LTF4_PSEA3</name>
<accession>M9LTF4</accession>
<dbReference type="EMBL" id="DF196771">
    <property type="protein sequence ID" value="GAC71939.1"/>
    <property type="molecule type" value="Genomic_DNA"/>
</dbReference>
<dbReference type="AlphaFoldDB" id="M9LTF4"/>
<evidence type="ECO:0000313" key="2">
    <source>
        <dbReference type="Proteomes" id="UP000011976"/>
    </source>
</evidence>
<organism evidence="1 2">
    <name type="scientific">Pseudozyma antarctica (strain T-34)</name>
    <name type="common">Yeast</name>
    <name type="synonym">Candida antarctica</name>
    <dbReference type="NCBI Taxonomy" id="1151754"/>
    <lineage>
        <taxon>Eukaryota</taxon>
        <taxon>Fungi</taxon>
        <taxon>Dikarya</taxon>
        <taxon>Basidiomycota</taxon>
        <taxon>Ustilaginomycotina</taxon>
        <taxon>Ustilaginomycetes</taxon>
        <taxon>Ustilaginales</taxon>
        <taxon>Ustilaginaceae</taxon>
        <taxon>Moesziomyces</taxon>
    </lineage>
</organism>
<sequence>MDEQLSLDLRSRPTVDVGTSELHLEARIVAIGSPPSPASRTRSICTDCLSVRHLYPLAPLAPLAESASTFATFASSSIMDAKSFVIRAEPCMMDLFNMISSTVEDNPELKPVLERDMKDPSTLRIYCQVLLACIPSFMYPTWSHSARRDYQPNSHIVPVLSCLVPLFKALLAEVRGQSRHLRAIEDQMDCPFGCAEITYTLLSCARFSMHKTPLVAEAAHPRNSVPARFQRGDTSTRAAT</sequence>
<dbReference type="Proteomes" id="UP000011976">
    <property type="component" value="Unassembled WGS sequence"/>
</dbReference>